<sequence>MMMDGQANDVDDRQAAVDEAFAQACARASERIWNSRAWTRNASVRAASLAFRLPPWSSGRASISYSWNVVSLLLPA</sequence>
<evidence type="ECO:0000313" key="1">
    <source>
        <dbReference type="EMBL" id="EQC42747.1"/>
    </source>
</evidence>
<dbReference type="InParanoid" id="T0SII8"/>
<gene>
    <name evidence="1" type="ORF">SDRG_00470</name>
</gene>
<evidence type="ECO:0000313" key="2">
    <source>
        <dbReference type="Proteomes" id="UP000030762"/>
    </source>
</evidence>
<dbReference type="Proteomes" id="UP000030762">
    <property type="component" value="Unassembled WGS sequence"/>
</dbReference>
<dbReference type="RefSeq" id="XP_008604170.1">
    <property type="nucleotide sequence ID" value="XM_008605948.1"/>
</dbReference>
<reference evidence="1 2" key="1">
    <citation type="submission" date="2012-04" db="EMBL/GenBank/DDBJ databases">
        <title>The Genome Sequence of Saprolegnia declina VS20.</title>
        <authorList>
            <consortium name="The Broad Institute Genome Sequencing Platform"/>
            <person name="Russ C."/>
            <person name="Nusbaum C."/>
            <person name="Tyler B."/>
            <person name="van West P."/>
            <person name="Dieguez-Uribeondo J."/>
            <person name="de Bruijn I."/>
            <person name="Tripathy S."/>
            <person name="Jiang R."/>
            <person name="Young S.K."/>
            <person name="Zeng Q."/>
            <person name="Gargeya S."/>
            <person name="Fitzgerald M."/>
            <person name="Haas B."/>
            <person name="Abouelleil A."/>
            <person name="Alvarado L."/>
            <person name="Arachchi H.M."/>
            <person name="Berlin A."/>
            <person name="Chapman S.B."/>
            <person name="Goldberg J."/>
            <person name="Griggs A."/>
            <person name="Gujja S."/>
            <person name="Hansen M."/>
            <person name="Howarth C."/>
            <person name="Imamovic A."/>
            <person name="Larimer J."/>
            <person name="McCowen C."/>
            <person name="Montmayeur A."/>
            <person name="Murphy C."/>
            <person name="Neiman D."/>
            <person name="Pearson M."/>
            <person name="Priest M."/>
            <person name="Roberts A."/>
            <person name="Saif S."/>
            <person name="Shea T."/>
            <person name="Sisk P."/>
            <person name="Sykes S."/>
            <person name="Wortman J."/>
            <person name="Nusbaum C."/>
            <person name="Birren B."/>
        </authorList>
    </citation>
    <scope>NUCLEOTIDE SEQUENCE [LARGE SCALE GENOMIC DNA]</scope>
    <source>
        <strain evidence="1 2">VS20</strain>
    </source>
</reference>
<keyword evidence="2" id="KW-1185">Reference proteome</keyword>
<dbReference type="EMBL" id="JH767132">
    <property type="protein sequence ID" value="EQC42747.1"/>
    <property type="molecule type" value="Genomic_DNA"/>
</dbReference>
<dbReference type="AlphaFoldDB" id="T0SII8"/>
<accession>T0SII8</accession>
<dbReference type="GeneID" id="19941197"/>
<proteinExistence type="predicted"/>
<dbReference type="VEuPathDB" id="FungiDB:SDRG_00470"/>
<organism evidence="1 2">
    <name type="scientific">Saprolegnia diclina (strain VS20)</name>
    <dbReference type="NCBI Taxonomy" id="1156394"/>
    <lineage>
        <taxon>Eukaryota</taxon>
        <taxon>Sar</taxon>
        <taxon>Stramenopiles</taxon>
        <taxon>Oomycota</taxon>
        <taxon>Saprolegniomycetes</taxon>
        <taxon>Saprolegniales</taxon>
        <taxon>Saprolegniaceae</taxon>
        <taxon>Saprolegnia</taxon>
    </lineage>
</organism>
<protein>
    <submittedName>
        <fullName evidence="1">Uncharacterized protein</fullName>
    </submittedName>
</protein>
<name>T0SII8_SAPDV</name>